<dbReference type="AlphaFoldDB" id="A0AAD9MQR4"/>
<dbReference type="EMBL" id="JAODUO010006365">
    <property type="protein sequence ID" value="KAK2139494.1"/>
    <property type="molecule type" value="Genomic_DNA"/>
</dbReference>
<dbReference type="SUPFAM" id="SSF56672">
    <property type="entry name" value="DNA/RNA polymerases"/>
    <property type="match status" value="1"/>
</dbReference>
<proteinExistence type="predicted"/>
<evidence type="ECO:0000313" key="3">
    <source>
        <dbReference type="EMBL" id="KAK2139494.1"/>
    </source>
</evidence>
<feature type="compositionally biased region" description="Basic residues" evidence="1">
    <location>
        <begin position="491"/>
        <end position="502"/>
    </location>
</feature>
<dbReference type="GO" id="GO:0061343">
    <property type="term" value="P:cell adhesion involved in heart morphogenesis"/>
    <property type="evidence" value="ECO:0007669"/>
    <property type="project" value="TreeGrafter"/>
</dbReference>
<dbReference type="PANTHER" id="PTHR33395">
    <property type="entry name" value="TRANSCRIPTASE, PUTATIVE-RELATED-RELATED"/>
    <property type="match status" value="1"/>
</dbReference>
<keyword evidence="4" id="KW-1185">Reference proteome</keyword>
<dbReference type="Gene3D" id="3.60.10.10">
    <property type="entry name" value="Endonuclease/exonuclease/phosphatase"/>
    <property type="match status" value="1"/>
</dbReference>
<feature type="region of interest" description="Disordered" evidence="1">
    <location>
        <begin position="140"/>
        <end position="175"/>
    </location>
</feature>
<sequence>MAGSLHNTHSRCTFKYSLFMIACLYATCRLNHQLKCSHNNITETDHIDNKTSKGNTNSITSHYIYSPIWNTIAQLKCLRSNSSTRLSTTPPPYRPRSNKTATTFTLLLCIILSGDIQLNPGPISKDTEILTTNHVDPTRSNSLIDRTNTNDTSQTYDLTFGPNPQNTSTPERSKKTKRNTLNAILINTNSIKSITKTTQLKTTIQSNNPDIMFLVETKIDENYPTYSFLPPNYNAIRKDRSIHGGGVLIAFRDDIVAEPLTNLNSNCEIVWTKVHFTRNKSIYFASYYRPPNDHLQSLEALHESLTKLYRTQKTPPNVVIAGDFNLPDINWSKQQITNNRTASKHNKLLEIINEFGLQNMMNNPTRIDSGNILDLILTSNPSIIVNTHTTPGMSDHEAVTFNVNLNPVRNRKPPHKIFQYKSANWDKLKDDINQLTSTYFHRNPNSRDINENWNFFRNNLTSLVDRNIPSRNTKAKAHLPWITREIIRMQRKRNKSHKKAKQTGRNSDWEKFRQLRRQASKAAAKSYSDYLNNHIGESLKTNPKQFWSFMKVNKRECIGIPTLQTNGQIITNDRDKANTLNNHFSSVFTQEIYPIPKLSPSVYSDIPFLEIGIDGVVKQLKNINQNKATGPDELPARVLKEAAAEITPIITHIFQQSYNTSKLPDDWLQALVTPIHKKSLKSDPANYRPISLTCILCKVMEHIILSNMWKHLHKHNILLHFQHGFQSGLSCESQLIETVHDWITAMDNKSQIDAILLDFAKAFDKVPHKRLLSKLAFYGITGNTKNWIKSFLSHRKQRVSVNGALSDNTCVTSGVPQGSVLGPVLFLLYINDINNNIQSPIRLFADDSIIYRIIKSETDNNILQSDLIQLQTWSNKWQMEFNIPKCVHLPITNKTKPRLHSYSLCGVPLSTVSSHPYLGIKLDTKLTWANHITDIASKSSKVLGMIKRTLGPCKPNVKETAYNMLVRPKLEYASPIWNPHTTTQIKHLEKVQHCAARFVKNYHRRQTATTDLIATLGWPTLERRRIIKQAMTFYKILNNIINITPPPGLLKPSKNRGHYIATRCRINTAVFSFYPRAIRIWNMIPPHITAIENPIAFQAAIMNLPFPTPNHLNCL</sequence>
<comment type="caution">
    <text evidence="3">The sequence shown here is derived from an EMBL/GenBank/DDBJ whole genome shotgun (WGS) entry which is preliminary data.</text>
</comment>
<dbReference type="Pfam" id="PF00078">
    <property type="entry name" value="RVT_1"/>
    <property type="match status" value="1"/>
</dbReference>
<name>A0AAD9MQR4_RIDPI</name>
<dbReference type="Proteomes" id="UP001209878">
    <property type="component" value="Unassembled WGS sequence"/>
</dbReference>
<organism evidence="3 4">
    <name type="scientific">Ridgeia piscesae</name>
    <name type="common">Tubeworm</name>
    <dbReference type="NCBI Taxonomy" id="27915"/>
    <lineage>
        <taxon>Eukaryota</taxon>
        <taxon>Metazoa</taxon>
        <taxon>Spiralia</taxon>
        <taxon>Lophotrochozoa</taxon>
        <taxon>Annelida</taxon>
        <taxon>Polychaeta</taxon>
        <taxon>Sedentaria</taxon>
        <taxon>Canalipalpata</taxon>
        <taxon>Sabellida</taxon>
        <taxon>Siboglinidae</taxon>
        <taxon>Ridgeia</taxon>
    </lineage>
</organism>
<dbReference type="Pfam" id="PF14529">
    <property type="entry name" value="Exo_endo_phos_2"/>
    <property type="match status" value="1"/>
</dbReference>
<reference evidence="3" key="1">
    <citation type="journal article" date="2023" name="Mol. Biol. Evol.">
        <title>Third-Generation Sequencing Reveals the Adaptive Role of the Epigenome in Three Deep-Sea Polychaetes.</title>
        <authorList>
            <person name="Perez M."/>
            <person name="Aroh O."/>
            <person name="Sun Y."/>
            <person name="Lan Y."/>
            <person name="Juniper S.K."/>
            <person name="Young C.R."/>
            <person name="Angers B."/>
            <person name="Qian P.Y."/>
        </authorList>
    </citation>
    <scope>NUCLEOTIDE SEQUENCE</scope>
    <source>
        <strain evidence="3">R07B-5</strain>
    </source>
</reference>
<dbReference type="PROSITE" id="PS50878">
    <property type="entry name" value="RT_POL"/>
    <property type="match status" value="1"/>
</dbReference>
<gene>
    <name evidence="3" type="ORF">NP493_6383g00002</name>
</gene>
<protein>
    <recommendedName>
        <fullName evidence="2">Reverse transcriptase domain-containing protein</fullName>
    </recommendedName>
</protein>
<evidence type="ECO:0000259" key="2">
    <source>
        <dbReference type="PROSITE" id="PS50878"/>
    </source>
</evidence>
<feature type="compositionally biased region" description="Polar residues" evidence="1">
    <location>
        <begin position="140"/>
        <end position="170"/>
    </location>
</feature>
<dbReference type="GO" id="GO:0003824">
    <property type="term" value="F:catalytic activity"/>
    <property type="evidence" value="ECO:0007669"/>
    <property type="project" value="InterPro"/>
</dbReference>
<dbReference type="InterPro" id="IPR036691">
    <property type="entry name" value="Endo/exonu/phosph_ase_sf"/>
</dbReference>
<dbReference type="CDD" id="cd01650">
    <property type="entry name" value="RT_nLTR_like"/>
    <property type="match status" value="1"/>
</dbReference>
<dbReference type="SUPFAM" id="SSF56219">
    <property type="entry name" value="DNase I-like"/>
    <property type="match status" value="1"/>
</dbReference>
<dbReference type="GO" id="GO:0007508">
    <property type="term" value="P:larval heart development"/>
    <property type="evidence" value="ECO:0007669"/>
    <property type="project" value="TreeGrafter"/>
</dbReference>
<dbReference type="InterPro" id="IPR043502">
    <property type="entry name" value="DNA/RNA_pol_sf"/>
</dbReference>
<dbReference type="InterPro" id="IPR005135">
    <property type="entry name" value="Endo/exonuclease/phosphatase"/>
</dbReference>
<feature type="domain" description="Reverse transcriptase" evidence="2">
    <location>
        <begin position="656"/>
        <end position="922"/>
    </location>
</feature>
<accession>A0AAD9MQR4</accession>
<dbReference type="PANTHER" id="PTHR33395:SF22">
    <property type="entry name" value="REVERSE TRANSCRIPTASE DOMAIN-CONTAINING PROTEIN"/>
    <property type="match status" value="1"/>
</dbReference>
<evidence type="ECO:0000256" key="1">
    <source>
        <dbReference type="SAM" id="MobiDB-lite"/>
    </source>
</evidence>
<feature type="region of interest" description="Disordered" evidence="1">
    <location>
        <begin position="491"/>
        <end position="510"/>
    </location>
</feature>
<dbReference type="GO" id="GO:0031012">
    <property type="term" value="C:extracellular matrix"/>
    <property type="evidence" value="ECO:0007669"/>
    <property type="project" value="TreeGrafter"/>
</dbReference>
<dbReference type="InterPro" id="IPR000477">
    <property type="entry name" value="RT_dom"/>
</dbReference>
<evidence type="ECO:0000313" key="4">
    <source>
        <dbReference type="Proteomes" id="UP001209878"/>
    </source>
</evidence>